<evidence type="ECO:0000313" key="2">
    <source>
        <dbReference type="EMBL" id="QHB99207.1"/>
    </source>
</evidence>
<accession>A0A7L4YJF1</accession>
<dbReference type="RefSeq" id="WP_159542458.1">
    <property type="nucleotide sequence ID" value="NZ_CP047156.1"/>
</dbReference>
<dbReference type="EMBL" id="CP047156">
    <property type="protein sequence ID" value="QHB99207.1"/>
    <property type="molecule type" value="Genomic_DNA"/>
</dbReference>
<keyword evidence="1" id="KW-0812">Transmembrane</keyword>
<evidence type="ECO:0000313" key="3">
    <source>
        <dbReference type="Proteomes" id="UP000463857"/>
    </source>
</evidence>
<sequence>MARQSAQLINQPQFRRLVALCIVLGMIAPLAAWQPPINYLATLVGLIGILAVGGFVVSFVVLVLWSIAFVSTRNRRD</sequence>
<dbReference type="AlphaFoldDB" id="A0A7L4YJF1"/>
<dbReference type="Proteomes" id="UP000463857">
    <property type="component" value="Chromosome"/>
</dbReference>
<proteinExistence type="predicted"/>
<reference evidence="2 3" key="1">
    <citation type="journal article" date="2018" name="Int. J. Syst. Evol. Microbiol.">
        <title>Epidermidibacterium keratini gen. nov., sp. nov., a member of the family Sporichthyaceae, isolated from keratin epidermis.</title>
        <authorList>
            <person name="Lee D.G."/>
            <person name="Trujillo M.E."/>
            <person name="Kang S."/>
            <person name="Nam J.J."/>
            <person name="Kim Y.J."/>
        </authorList>
    </citation>
    <scope>NUCLEOTIDE SEQUENCE [LARGE SCALE GENOMIC DNA]</scope>
    <source>
        <strain evidence="2 3">EPI-7</strain>
    </source>
</reference>
<dbReference type="InParanoid" id="A0A7L4YJF1"/>
<keyword evidence="1" id="KW-1133">Transmembrane helix</keyword>
<keyword evidence="1" id="KW-0472">Membrane</keyword>
<evidence type="ECO:0000256" key="1">
    <source>
        <dbReference type="SAM" id="Phobius"/>
    </source>
</evidence>
<feature type="transmembrane region" description="Helical" evidence="1">
    <location>
        <begin position="14"/>
        <end position="33"/>
    </location>
</feature>
<keyword evidence="3" id="KW-1185">Reference proteome</keyword>
<gene>
    <name evidence="2" type="ORF">EK0264_02160</name>
</gene>
<name>A0A7L4YJF1_9ACTN</name>
<organism evidence="2 3">
    <name type="scientific">Epidermidibacterium keratini</name>
    <dbReference type="NCBI Taxonomy" id="1891644"/>
    <lineage>
        <taxon>Bacteria</taxon>
        <taxon>Bacillati</taxon>
        <taxon>Actinomycetota</taxon>
        <taxon>Actinomycetes</taxon>
        <taxon>Sporichthyales</taxon>
        <taxon>Sporichthyaceae</taxon>
        <taxon>Epidermidibacterium</taxon>
    </lineage>
</organism>
<feature type="transmembrane region" description="Helical" evidence="1">
    <location>
        <begin position="39"/>
        <end position="70"/>
    </location>
</feature>
<protein>
    <submittedName>
        <fullName evidence="2">Uncharacterized protein</fullName>
    </submittedName>
</protein>
<dbReference type="KEGG" id="eke:EK0264_02160"/>